<dbReference type="InterPro" id="IPR036259">
    <property type="entry name" value="MFS_trans_sf"/>
</dbReference>
<evidence type="ECO:0000256" key="7">
    <source>
        <dbReference type="SAM" id="Phobius"/>
    </source>
</evidence>
<feature type="transmembrane region" description="Helical" evidence="7">
    <location>
        <begin position="15"/>
        <end position="36"/>
    </location>
</feature>
<evidence type="ECO:0000256" key="2">
    <source>
        <dbReference type="ARBA" id="ARBA00022475"/>
    </source>
</evidence>
<comment type="subcellular location">
    <subcellularLocation>
        <location evidence="1">Cell membrane</location>
        <topology evidence="1">Multi-pass membrane protein</topology>
    </subcellularLocation>
</comment>
<dbReference type="InterPro" id="IPR020846">
    <property type="entry name" value="MFS_dom"/>
</dbReference>
<accession>A0ABN7ZI82</accession>
<feature type="domain" description="Major facilitator superfamily (MFS) profile" evidence="8">
    <location>
        <begin position="18"/>
        <end position="408"/>
    </location>
</feature>
<keyword evidence="2" id="KW-1003">Cell membrane</keyword>
<organism evidence="9 10">
    <name type="scientific">Cupriavidus pinatubonensis</name>
    <dbReference type="NCBI Taxonomy" id="248026"/>
    <lineage>
        <taxon>Bacteria</taxon>
        <taxon>Pseudomonadati</taxon>
        <taxon>Pseudomonadota</taxon>
        <taxon>Betaproteobacteria</taxon>
        <taxon>Burkholderiales</taxon>
        <taxon>Burkholderiaceae</taxon>
        <taxon>Cupriavidus</taxon>
    </lineage>
</organism>
<evidence type="ECO:0000256" key="1">
    <source>
        <dbReference type="ARBA" id="ARBA00004651"/>
    </source>
</evidence>
<feature type="compositionally biased region" description="Basic and acidic residues" evidence="6">
    <location>
        <begin position="411"/>
        <end position="421"/>
    </location>
</feature>
<feature type="transmembrane region" description="Helical" evidence="7">
    <location>
        <begin position="230"/>
        <end position="255"/>
    </location>
</feature>
<evidence type="ECO:0000313" key="10">
    <source>
        <dbReference type="Proteomes" id="UP000701702"/>
    </source>
</evidence>
<keyword evidence="4 7" id="KW-1133">Transmembrane helix</keyword>
<evidence type="ECO:0000259" key="8">
    <source>
        <dbReference type="PROSITE" id="PS50850"/>
    </source>
</evidence>
<dbReference type="PANTHER" id="PTHR43124:SF3">
    <property type="entry name" value="CHLORAMPHENICOL EFFLUX PUMP RV0191"/>
    <property type="match status" value="1"/>
</dbReference>
<evidence type="ECO:0000256" key="3">
    <source>
        <dbReference type="ARBA" id="ARBA00022692"/>
    </source>
</evidence>
<feature type="transmembrane region" description="Helical" evidence="7">
    <location>
        <begin position="190"/>
        <end position="209"/>
    </location>
</feature>
<dbReference type="InterPro" id="IPR050189">
    <property type="entry name" value="MFS_Efflux_Transporters"/>
</dbReference>
<evidence type="ECO:0000256" key="5">
    <source>
        <dbReference type="ARBA" id="ARBA00023136"/>
    </source>
</evidence>
<name>A0ABN7ZI82_9BURK</name>
<dbReference type="InterPro" id="IPR011701">
    <property type="entry name" value="MFS"/>
</dbReference>
<keyword evidence="10" id="KW-1185">Reference proteome</keyword>
<gene>
    <name evidence="9" type="ORF">LMG23994_05280</name>
</gene>
<comment type="caution">
    <text evidence="9">The sequence shown here is derived from an EMBL/GenBank/DDBJ whole genome shotgun (WGS) entry which is preliminary data.</text>
</comment>
<keyword evidence="5 7" id="KW-0472">Membrane</keyword>
<feature type="transmembrane region" description="Helical" evidence="7">
    <location>
        <begin position="361"/>
        <end position="380"/>
    </location>
</feature>
<feature type="transmembrane region" description="Helical" evidence="7">
    <location>
        <begin position="267"/>
        <end position="286"/>
    </location>
</feature>
<dbReference type="RefSeq" id="WP_224007969.1">
    <property type="nucleotide sequence ID" value="NZ_CAJZAF010000036.1"/>
</dbReference>
<dbReference type="Proteomes" id="UP000701702">
    <property type="component" value="Unassembled WGS sequence"/>
</dbReference>
<evidence type="ECO:0000313" key="9">
    <source>
        <dbReference type="EMBL" id="CAG9183985.1"/>
    </source>
</evidence>
<feature type="transmembrane region" description="Helical" evidence="7">
    <location>
        <begin position="298"/>
        <end position="316"/>
    </location>
</feature>
<keyword evidence="3 7" id="KW-0812">Transmembrane</keyword>
<dbReference type="InterPro" id="IPR001958">
    <property type="entry name" value="Tet-R_TetA/multi-R_MdtG-like"/>
</dbReference>
<feature type="transmembrane region" description="Helical" evidence="7">
    <location>
        <begin position="386"/>
        <end position="406"/>
    </location>
</feature>
<reference evidence="9 10" key="1">
    <citation type="submission" date="2021-08" db="EMBL/GenBank/DDBJ databases">
        <authorList>
            <person name="Peeters C."/>
        </authorList>
    </citation>
    <scope>NUCLEOTIDE SEQUENCE [LARGE SCALE GENOMIC DNA]</scope>
    <source>
        <strain evidence="9 10">LMG 23994</strain>
    </source>
</reference>
<feature type="transmembrane region" description="Helical" evidence="7">
    <location>
        <begin position="322"/>
        <end position="340"/>
    </location>
</feature>
<feature type="region of interest" description="Disordered" evidence="6">
    <location>
        <begin position="411"/>
        <end position="434"/>
    </location>
</feature>
<dbReference type="PANTHER" id="PTHR43124">
    <property type="entry name" value="PURINE EFFLUX PUMP PBUE"/>
    <property type="match status" value="1"/>
</dbReference>
<evidence type="ECO:0000256" key="6">
    <source>
        <dbReference type="SAM" id="MobiDB-lite"/>
    </source>
</evidence>
<proteinExistence type="predicted"/>
<dbReference type="PROSITE" id="PS50850">
    <property type="entry name" value="MFS"/>
    <property type="match status" value="1"/>
</dbReference>
<feature type="transmembrane region" description="Helical" evidence="7">
    <location>
        <begin position="119"/>
        <end position="137"/>
    </location>
</feature>
<protein>
    <recommendedName>
        <fullName evidence="8">Major facilitator superfamily (MFS) profile domain-containing protein</fullName>
    </recommendedName>
</protein>
<dbReference type="SUPFAM" id="SSF103473">
    <property type="entry name" value="MFS general substrate transporter"/>
    <property type="match status" value="1"/>
</dbReference>
<sequence>MRPPSVARSPDAQPVWPALALLLAMVFVVSLGYGAGLPLSQLYLARYLGDATRQTLAWHVGMLGGVYTLALFVFAPWWGRQSDRRGRVVVLTAGFGIYLIGTVMAALTPSLPGVYAGRIIAGAGAAAIVPGVQAYIADISSAEERSRRFVLVGSAMFVGFLAGPAFGSWLAGPVMGMLVGQMTSMVNWPALAVAVIGLPLLLAAARLLGTPKPAGADSGALRMGRQRKRFVAASMLLALLASFAAGTFEVGFSLFGGQTLRLPSSTMAVMFVTCSLAMLGAQGLLLVPAVRRRIDQSWVAGAFVASAAALGFSGLVPDAAALGLLIGVVATGVGMIGPVLSYELLEHDRNSAGSLLARQAAAGNLGQALGSVGAGVLFGWNPLAPFWVAAAVLLLGGAAALGWWGAARQAERRPEEQRDLRPGTSEQVREGQGS</sequence>
<feature type="transmembrane region" description="Helical" evidence="7">
    <location>
        <begin position="56"/>
        <end position="76"/>
    </location>
</feature>
<evidence type="ECO:0000256" key="4">
    <source>
        <dbReference type="ARBA" id="ARBA00022989"/>
    </source>
</evidence>
<feature type="transmembrane region" description="Helical" evidence="7">
    <location>
        <begin position="88"/>
        <end position="107"/>
    </location>
</feature>
<dbReference type="PRINTS" id="PR01035">
    <property type="entry name" value="TCRTETA"/>
</dbReference>
<feature type="transmembrane region" description="Helical" evidence="7">
    <location>
        <begin position="149"/>
        <end position="170"/>
    </location>
</feature>
<dbReference type="Gene3D" id="1.20.1250.20">
    <property type="entry name" value="MFS general substrate transporter like domains"/>
    <property type="match status" value="1"/>
</dbReference>
<dbReference type="Pfam" id="PF07690">
    <property type="entry name" value="MFS_1"/>
    <property type="match status" value="1"/>
</dbReference>
<dbReference type="EMBL" id="CAJZAF010000036">
    <property type="protein sequence ID" value="CAG9183985.1"/>
    <property type="molecule type" value="Genomic_DNA"/>
</dbReference>